<name>A0A7J6XAT9_THATH</name>
<keyword evidence="2" id="KW-1185">Reference proteome</keyword>
<protein>
    <submittedName>
        <fullName evidence="1">Uncharacterized protein</fullName>
    </submittedName>
</protein>
<evidence type="ECO:0000313" key="2">
    <source>
        <dbReference type="Proteomes" id="UP000554482"/>
    </source>
</evidence>
<proteinExistence type="predicted"/>
<sequence>MRSSIQSNMGGKGVVRAAISCIRLTFMFVSSFLQGAAKRNSVINEYKFSQCMVWEQLLSLSLLAHWTEGSSH</sequence>
<evidence type="ECO:0000313" key="1">
    <source>
        <dbReference type="EMBL" id="KAF5206593.1"/>
    </source>
</evidence>
<organism evidence="1 2">
    <name type="scientific">Thalictrum thalictroides</name>
    <name type="common">Rue-anemone</name>
    <name type="synonym">Anemone thalictroides</name>
    <dbReference type="NCBI Taxonomy" id="46969"/>
    <lineage>
        <taxon>Eukaryota</taxon>
        <taxon>Viridiplantae</taxon>
        <taxon>Streptophyta</taxon>
        <taxon>Embryophyta</taxon>
        <taxon>Tracheophyta</taxon>
        <taxon>Spermatophyta</taxon>
        <taxon>Magnoliopsida</taxon>
        <taxon>Ranunculales</taxon>
        <taxon>Ranunculaceae</taxon>
        <taxon>Thalictroideae</taxon>
        <taxon>Thalictrum</taxon>
    </lineage>
</organism>
<reference evidence="1 2" key="1">
    <citation type="submission" date="2020-06" db="EMBL/GenBank/DDBJ databases">
        <title>Transcriptomic and genomic resources for Thalictrum thalictroides and T. hernandezii: Facilitating candidate gene discovery in an emerging model plant lineage.</title>
        <authorList>
            <person name="Arias T."/>
            <person name="Riano-Pachon D.M."/>
            <person name="Di Stilio V.S."/>
        </authorList>
    </citation>
    <scope>NUCLEOTIDE SEQUENCE [LARGE SCALE GENOMIC DNA]</scope>
    <source>
        <strain evidence="2">cv. WT478/WT964</strain>
        <tissue evidence="1">Leaves</tissue>
    </source>
</reference>
<comment type="caution">
    <text evidence="1">The sequence shown here is derived from an EMBL/GenBank/DDBJ whole genome shotgun (WGS) entry which is preliminary data.</text>
</comment>
<dbReference type="AlphaFoldDB" id="A0A7J6XAT9"/>
<dbReference type="EMBL" id="JABWDY010002513">
    <property type="protein sequence ID" value="KAF5206593.1"/>
    <property type="molecule type" value="Genomic_DNA"/>
</dbReference>
<accession>A0A7J6XAT9</accession>
<dbReference type="Proteomes" id="UP000554482">
    <property type="component" value="Unassembled WGS sequence"/>
</dbReference>
<gene>
    <name evidence="1" type="ORF">FRX31_003821</name>
</gene>